<dbReference type="STRING" id="1676925.ENSPKIP00000027785"/>
<dbReference type="SUPFAM" id="SSF50729">
    <property type="entry name" value="PH domain-like"/>
    <property type="match status" value="1"/>
</dbReference>
<name>A0A3B3SC42_9TELE</name>
<dbReference type="PANTHER" id="PTHR12287">
    <property type="entry name" value="EPIDERMAL GROWTH FACTOR RECEPTOR KINASE SUBSTRATE EPS8-RELATED PROTEIN"/>
    <property type="match status" value="1"/>
</dbReference>
<protein>
    <submittedName>
        <fullName evidence="4">Uncharacterized protein</fullName>
    </submittedName>
</protein>
<dbReference type="Pfam" id="PF08416">
    <property type="entry name" value="PTB"/>
    <property type="match status" value="1"/>
</dbReference>
<feature type="region of interest" description="Disordered" evidence="1">
    <location>
        <begin position="378"/>
        <end position="399"/>
    </location>
</feature>
<evidence type="ECO:0000259" key="3">
    <source>
        <dbReference type="Pfam" id="PF22975"/>
    </source>
</evidence>
<dbReference type="InterPro" id="IPR013625">
    <property type="entry name" value="PTB"/>
</dbReference>
<dbReference type="GO" id="GO:0007266">
    <property type="term" value="P:Rho protein signal transduction"/>
    <property type="evidence" value="ECO:0007669"/>
    <property type="project" value="TreeGrafter"/>
</dbReference>
<dbReference type="Ensembl" id="ENSPKIT00000008557.1">
    <property type="protein sequence ID" value="ENSPKIP00000027785.1"/>
    <property type="gene ID" value="ENSPKIG00000009674.1"/>
</dbReference>
<accession>A0A3B3SC42</accession>
<dbReference type="InterPro" id="IPR055093">
    <property type="entry name" value="EPS8_2nd"/>
</dbReference>
<dbReference type="AlphaFoldDB" id="A0A3B3SC42"/>
<dbReference type="PANTHER" id="PTHR12287:SF19">
    <property type="entry name" value="EPIDERMAL GROWTH FACTOR RECEPTOR KINASE SUBSTRATE 8-LIKE PROTEIN 1"/>
    <property type="match status" value="1"/>
</dbReference>
<dbReference type="GO" id="GO:0031982">
    <property type="term" value="C:vesicle"/>
    <property type="evidence" value="ECO:0007669"/>
    <property type="project" value="TreeGrafter"/>
</dbReference>
<dbReference type="GO" id="GO:0035023">
    <property type="term" value="P:regulation of Rho protein signal transduction"/>
    <property type="evidence" value="ECO:0007669"/>
    <property type="project" value="TreeGrafter"/>
</dbReference>
<reference evidence="4" key="1">
    <citation type="submission" date="2025-08" db="UniProtKB">
        <authorList>
            <consortium name="Ensembl"/>
        </authorList>
    </citation>
    <scope>IDENTIFICATION</scope>
</reference>
<dbReference type="GO" id="GO:0003779">
    <property type="term" value="F:actin binding"/>
    <property type="evidence" value="ECO:0007669"/>
    <property type="project" value="TreeGrafter"/>
</dbReference>
<evidence type="ECO:0000313" key="5">
    <source>
        <dbReference type="Proteomes" id="UP000261540"/>
    </source>
</evidence>
<dbReference type="GeneTree" id="ENSGT00940000158125"/>
<dbReference type="InterPro" id="IPR039801">
    <property type="entry name" value="EPS8-like"/>
</dbReference>
<dbReference type="Pfam" id="PF22975">
    <property type="entry name" value="EPS8_2nd"/>
    <property type="match status" value="1"/>
</dbReference>
<feature type="domain" description="PTB" evidence="2">
    <location>
        <begin position="8"/>
        <end position="132"/>
    </location>
</feature>
<feature type="region of interest" description="Disordered" evidence="1">
    <location>
        <begin position="214"/>
        <end position="241"/>
    </location>
</feature>
<organism evidence="4 5">
    <name type="scientific">Paramormyrops kingsleyae</name>
    <dbReference type="NCBI Taxonomy" id="1676925"/>
    <lineage>
        <taxon>Eukaryota</taxon>
        <taxon>Metazoa</taxon>
        <taxon>Chordata</taxon>
        <taxon>Craniata</taxon>
        <taxon>Vertebrata</taxon>
        <taxon>Euteleostomi</taxon>
        <taxon>Actinopterygii</taxon>
        <taxon>Neopterygii</taxon>
        <taxon>Teleostei</taxon>
        <taxon>Osteoglossocephala</taxon>
        <taxon>Osteoglossomorpha</taxon>
        <taxon>Osteoglossiformes</taxon>
        <taxon>Mormyridae</taxon>
        <taxon>Paramormyrops</taxon>
    </lineage>
</organism>
<evidence type="ECO:0000256" key="1">
    <source>
        <dbReference type="SAM" id="MobiDB-lite"/>
    </source>
</evidence>
<dbReference type="InterPro" id="IPR033928">
    <property type="entry name" value="EPS8_PTB"/>
</dbReference>
<dbReference type="CDD" id="cd01210">
    <property type="entry name" value="PTB_EPS8"/>
    <property type="match status" value="1"/>
</dbReference>
<reference evidence="4" key="2">
    <citation type="submission" date="2025-09" db="UniProtKB">
        <authorList>
            <consortium name="Ensembl"/>
        </authorList>
    </citation>
    <scope>IDENTIFICATION</scope>
</reference>
<evidence type="ECO:0000313" key="4">
    <source>
        <dbReference type="Ensembl" id="ENSPKIP00000027785.1"/>
    </source>
</evidence>
<proteinExistence type="predicted"/>
<keyword evidence="5" id="KW-1185">Reference proteome</keyword>
<feature type="domain" description="EPS8 spectrin-like" evidence="3">
    <location>
        <begin position="189"/>
        <end position="342"/>
    </location>
</feature>
<dbReference type="GO" id="GO:0032587">
    <property type="term" value="C:ruffle membrane"/>
    <property type="evidence" value="ECO:0007669"/>
    <property type="project" value="TreeGrafter"/>
</dbReference>
<dbReference type="InterPro" id="IPR011993">
    <property type="entry name" value="PH-like_dom_sf"/>
</dbReference>
<dbReference type="Gene3D" id="2.30.29.30">
    <property type="entry name" value="Pleckstrin-homology domain (PH domain)/Phosphotyrosine-binding domain (PTB)"/>
    <property type="match status" value="1"/>
</dbReference>
<evidence type="ECO:0000259" key="2">
    <source>
        <dbReference type="Pfam" id="PF08416"/>
    </source>
</evidence>
<sequence length="486" mass="54678">GVLFITFHHLVTFSLQGGEVQSVEEALSRLSHLARTDRLWSQEMLVEVSRDTVRLRDAQNQDELEAYPVSCIHRCDAILTEKQFPSLLLLVCQYGPRKKPDVHFFNCENVGAEPIRDDIISAVSDHTSKTNRRPEVLRYLLCLLTVNCSKIVCVCVCVCVFISVSVSLSAIWCPVHWYMMSSLLVTLSQEILNHCFNDIEIFMGKLQKSAEAHSILSQRSKKKKKSSKNAEGEGDNDLLTLRARPPSENEFIDIFQKFKYCFSLLARLRTSITNPSSEELLHHVFKPLDMIVKTTGGPTLGAGVASPALTDTAVQLLQENLTPEETQLWTALGPNWTQPRSQQRGPVLPYTPVFLDGWKPDPVDPHGQVWEDPIEAQHKLDSQRKQQVRGQSGDTAGSEWGFEPPILVCGSDLPPETERLYCCSYDFVARNSSELSVLSAQTNHYATDLFAVCSDHLVVAWQHWMLISCILLLSSRNQVLMMNHSA</sequence>
<dbReference type="GO" id="GO:1900029">
    <property type="term" value="P:positive regulation of ruffle assembly"/>
    <property type="evidence" value="ECO:0007669"/>
    <property type="project" value="TreeGrafter"/>
</dbReference>
<dbReference type="Proteomes" id="UP000261540">
    <property type="component" value="Unplaced"/>
</dbReference>